<evidence type="ECO:0000313" key="1">
    <source>
        <dbReference type="EMBL" id="KAJ7386583.1"/>
    </source>
</evidence>
<comment type="caution">
    <text evidence="1">The sequence shown here is derived from an EMBL/GenBank/DDBJ whole genome shotgun (WGS) entry which is preliminary data.</text>
</comment>
<keyword evidence="2" id="KW-1185">Reference proteome</keyword>
<protein>
    <submittedName>
        <fullName evidence="1">Uncharacterized protein</fullName>
    </submittedName>
</protein>
<gene>
    <name evidence="1" type="ORF">OS493_008730</name>
</gene>
<sequence length="131" mass="13790">MATTQPQQNFVAASFDAGEVKSQATSSNVVSTPQDFTQQVATAAISHGIVVTSQNVAPAPQHSSLPVNTVTLTVQPTQIQTPQTALITASVISGDDFQTKEGILDIEIDVANLDLYISTSARSIPHLIVVF</sequence>
<reference evidence="1" key="1">
    <citation type="submission" date="2023-01" db="EMBL/GenBank/DDBJ databases">
        <title>Genome assembly of the deep-sea coral Lophelia pertusa.</title>
        <authorList>
            <person name="Herrera S."/>
            <person name="Cordes E."/>
        </authorList>
    </citation>
    <scope>NUCLEOTIDE SEQUENCE</scope>
    <source>
        <strain evidence="1">USNM1676648</strain>
        <tissue evidence="1">Polyp</tissue>
    </source>
</reference>
<organism evidence="1 2">
    <name type="scientific">Desmophyllum pertusum</name>
    <dbReference type="NCBI Taxonomy" id="174260"/>
    <lineage>
        <taxon>Eukaryota</taxon>
        <taxon>Metazoa</taxon>
        <taxon>Cnidaria</taxon>
        <taxon>Anthozoa</taxon>
        <taxon>Hexacorallia</taxon>
        <taxon>Scleractinia</taxon>
        <taxon>Caryophylliina</taxon>
        <taxon>Caryophylliidae</taxon>
        <taxon>Desmophyllum</taxon>
    </lineage>
</organism>
<dbReference type="EMBL" id="MU825876">
    <property type="protein sequence ID" value="KAJ7386583.1"/>
    <property type="molecule type" value="Genomic_DNA"/>
</dbReference>
<accession>A0A9W9ZRF2</accession>
<proteinExistence type="predicted"/>
<dbReference type="Proteomes" id="UP001163046">
    <property type="component" value="Unassembled WGS sequence"/>
</dbReference>
<dbReference type="AlphaFoldDB" id="A0A9W9ZRF2"/>
<evidence type="ECO:0000313" key="2">
    <source>
        <dbReference type="Proteomes" id="UP001163046"/>
    </source>
</evidence>
<name>A0A9W9ZRF2_9CNID</name>